<evidence type="ECO:0000256" key="4">
    <source>
        <dbReference type="ARBA" id="ARBA00011989"/>
    </source>
</evidence>
<evidence type="ECO:0000259" key="8">
    <source>
        <dbReference type="Pfam" id="PF16363"/>
    </source>
</evidence>
<dbReference type="Proteomes" id="UP000077868">
    <property type="component" value="Chromosome"/>
</dbReference>
<accession>A0A1A9GIT0</accession>
<dbReference type="Gene3D" id="3.40.50.720">
    <property type="entry name" value="NAD(P)-binding Rossmann-like Domain"/>
    <property type="match status" value="1"/>
</dbReference>
<keyword evidence="10" id="KW-1185">Reference proteome</keyword>
<gene>
    <name evidence="9" type="primary">gmd_1</name>
    <name evidence="9" type="ORF">I601_1737</name>
</gene>
<feature type="domain" description="NAD(P)-binding" evidence="8">
    <location>
        <begin position="23"/>
        <end position="335"/>
    </location>
</feature>
<dbReference type="KEGG" id="ndk:I601_1737"/>
<dbReference type="FunFam" id="3.40.50.720:FF:000924">
    <property type="entry name" value="GDP-mannose 4,6 dehydratase"/>
    <property type="match status" value="1"/>
</dbReference>
<comment type="cofactor">
    <cofactor evidence="2">
        <name>NADP(+)</name>
        <dbReference type="ChEBI" id="CHEBI:58349"/>
    </cofactor>
</comment>
<evidence type="ECO:0000256" key="1">
    <source>
        <dbReference type="ARBA" id="ARBA00000188"/>
    </source>
</evidence>
<dbReference type="InterPro" id="IPR006368">
    <property type="entry name" value="GDP_Man_deHydtase"/>
</dbReference>
<dbReference type="OrthoDB" id="9779041at2"/>
<keyword evidence="5 9" id="KW-0456">Lyase</keyword>
<evidence type="ECO:0000313" key="10">
    <source>
        <dbReference type="Proteomes" id="UP000077868"/>
    </source>
</evidence>
<dbReference type="InterPro" id="IPR016040">
    <property type="entry name" value="NAD(P)-bd_dom"/>
</dbReference>
<sequence length="356" mass="38992">MDPITPTDPQPIPATASGRRTALVTGVAGQDGVYLARHLLSLGYHVVGTLRPGSRWAPSTLGRAYAYLDGVELVDLDQRDHEGWAAVLEGLQPHEIYNLAGFSSVGASWGHAEVVAETNGLAVLRMLEELVAFRDRHGWSPRFFQPSSSEMFGISDQQPQTENTPHHPRSPYAASKSFAHHLTVNYRESYGLFTATGTLYNHESPLRGGQFVTRKITRSVAEIALGRRDEVVLGNLDVRRDWGFAGDYAVAMHRMLQLDEPQDFIVATGTSRPLSAVLDVAFAAAGLGSSEGYLRQDPAFMRPADVVDLVGDPTKAREQLGWTPSVTFEQVIEHMVRVDTARLATGVEDSVDYLLP</sequence>
<proteinExistence type="inferred from homology"/>
<dbReference type="STRING" id="1300347.I601_1737"/>
<name>A0A1A9GIT0_9ACTN</name>
<evidence type="ECO:0000256" key="6">
    <source>
        <dbReference type="ARBA" id="ARBA00059383"/>
    </source>
</evidence>
<protein>
    <recommendedName>
        <fullName evidence="4">GDP-mannose 4,6-dehydratase</fullName>
        <ecNumber evidence="4">4.2.1.47</ecNumber>
    </recommendedName>
</protein>
<evidence type="ECO:0000256" key="7">
    <source>
        <dbReference type="SAM" id="MobiDB-lite"/>
    </source>
</evidence>
<comment type="function">
    <text evidence="6">Catalyzes the conversion of GDP-D-mannose to GDP-4-dehydro-6-deoxy-D-mannose.</text>
</comment>
<dbReference type="EMBL" id="CP015079">
    <property type="protein sequence ID" value="ANH38168.1"/>
    <property type="molecule type" value="Genomic_DNA"/>
</dbReference>
<organism evidence="9 10">
    <name type="scientific">Nocardioides dokdonensis FR1436</name>
    <dbReference type="NCBI Taxonomy" id="1300347"/>
    <lineage>
        <taxon>Bacteria</taxon>
        <taxon>Bacillati</taxon>
        <taxon>Actinomycetota</taxon>
        <taxon>Actinomycetes</taxon>
        <taxon>Propionibacteriales</taxon>
        <taxon>Nocardioidaceae</taxon>
        <taxon>Nocardioides</taxon>
    </lineage>
</organism>
<evidence type="ECO:0000313" key="9">
    <source>
        <dbReference type="EMBL" id="ANH38168.1"/>
    </source>
</evidence>
<feature type="region of interest" description="Disordered" evidence="7">
    <location>
        <begin position="151"/>
        <end position="172"/>
    </location>
</feature>
<dbReference type="PANTHER" id="PTHR43715:SF1">
    <property type="entry name" value="GDP-MANNOSE 4,6 DEHYDRATASE"/>
    <property type="match status" value="1"/>
</dbReference>
<dbReference type="RefSeq" id="WP_084527356.1">
    <property type="nucleotide sequence ID" value="NZ_CP015079.1"/>
</dbReference>
<dbReference type="SUPFAM" id="SSF51735">
    <property type="entry name" value="NAD(P)-binding Rossmann-fold domains"/>
    <property type="match status" value="1"/>
</dbReference>
<comment type="similarity">
    <text evidence="3">Belongs to the NAD(P)-dependent epimerase/dehydratase family. GDP-mannose 4,6-dehydratase subfamily.</text>
</comment>
<dbReference type="PANTHER" id="PTHR43715">
    <property type="entry name" value="GDP-MANNOSE 4,6-DEHYDRATASE"/>
    <property type="match status" value="1"/>
</dbReference>
<evidence type="ECO:0000256" key="5">
    <source>
        <dbReference type="ARBA" id="ARBA00023239"/>
    </source>
</evidence>
<comment type="catalytic activity">
    <reaction evidence="1">
        <text>GDP-alpha-D-mannose = GDP-4-dehydro-alpha-D-rhamnose + H2O</text>
        <dbReference type="Rhea" id="RHEA:23820"/>
        <dbReference type="ChEBI" id="CHEBI:15377"/>
        <dbReference type="ChEBI" id="CHEBI:57527"/>
        <dbReference type="ChEBI" id="CHEBI:57964"/>
        <dbReference type="EC" id="4.2.1.47"/>
    </reaction>
</comment>
<evidence type="ECO:0000256" key="2">
    <source>
        <dbReference type="ARBA" id="ARBA00001937"/>
    </source>
</evidence>
<dbReference type="GO" id="GO:0008446">
    <property type="term" value="F:GDP-mannose 4,6-dehydratase activity"/>
    <property type="evidence" value="ECO:0007669"/>
    <property type="project" value="UniProtKB-EC"/>
</dbReference>
<evidence type="ECO:0000256" key="3">
    <source>
        <dbReference type="ARBA" id="ARBA00009263"/>
    </source>
</evidence>
<dbReference type="EC" id="4.2.1.47" evidence="4"/>
<dbReference type="InterPro" id="IPR036291">
    <property type="entry name" value="NAD(P)-bd_dom_sf"/>
</dbReference>
<dbReference type="GO" id="GO:0042351">
    <property type="term" value="P:'de novo' GDP-L-fucose biosynthetic process"/>
    <property type="evidence" value="ECO:0007669"/>
    <property type="project" value="TreeGrafter"/>
</dbReference>
<reference evidence="9 10" key="1">
    <citation type="submission" date="2016-03" db="EMBL/GenBank/DDBJ databases">
        <title>Complete genome sequence of a soil Actinobacterium, Nocardioides dokdonensis FR1436.</title>
        <authorList>
            <person name="Kwon S.-K."/>
            <person name="Kim K."/>
            <person name="Kim J.F."/>
        </authorList>
    </citation>
    <scope>NUCLEOTIDE SEQUENCE [LARGE SCALE GENOMIC DNA]</scope>
    <source>
        <strain evidence="9 10">FR1436</strain>
    </source>
</reference>
<dbReference type="PATRIC" id="fig|1300347.3.peg.1736"/>
<dbReference type="CDD" id="cd05260">
    <property type="entry name" value="GDP_MD_SDR_e"/>
    <property type="match status" value="1"/>
</dbReference>
<dbReference type="Gene3D" id="3.90.25.10">
    <property type="entry name" value="UDP-galactose 4-epimerase, domain 1"/>
    <property type="match status" value="1"/>
</dbReference>
<feature type="compositionally biased region" description="Polar residues" evidence="7">
    <location>
        <begin position="151"/>
        <end position="163"/>
    </location>
</feature>
<dbReference type="Pfam" id="PF16363">
    <property type="entry name" value="GDP_Man_Dehyd"/>
    <property type="match status" value="1"/>
</dbReference>
<dbReference type="AlphaFoldDB" id="A0A1A9GIT0"/>